<sequence>MKCFDIYSIIFNITNDKTDNESWTRVPKFRGRNEVSCKKLIERDRAEITLAYTHMYKYIYHISPDNYFTYLATNCSVLNDFMFNYKFPITEEELKFPIAFIVLMYKDVEQVVRLLRAIYRPQNYYCIHVDLSAPKETHLAIDSIARCYGNIFVVSKKVDIIYGHISRLNAEINCMSDFAKRSTSWKYVLNIPSQQYPLKTNAEIVKMLTKLNGSNIVEGILNQSRTIKDRYQHRFFAFRNDLHRFGKKTPFHNKNIAIVKGLAIGAFSYNFVRFVLENKVARELLIWMKDIYSPDEYYWATLNYNAAIPAPGRYIGDPNDLSFLVVYISWGSGAHTNSNRCHGKIVRNICIFGIEDLPTLVGLPHMFANKFYLDFQPLTLDCLEEWYFSKAINRKNK</sequence>
<comment type="pathway">
    <text evidence="2">Protein modification; protein glycosylation.</text>
</comment>
<dbReference type="GO" id="GO:0016020">
    <property type="term" value="C:membrane"/>
    <property type="evidence" value="ECO:0007669"/>
    <property type="project" value="UniProtKB-SubCell"/>
</dbReference>
<comment type="similarity">
    <text evidence="10">Belongs to the glycosyltransferase 14 family.</text>
</comment>
<reference evidence="11" key="1">
    <citation type="submission" date="2018-11" db="EMBL/GenBank/DDBJ databases">
        <authorList>
            <person name="Alioto T."/>
            <person name="Alioto T."/>
        </authorList>
    </citation>
    <scope>NUCLEOTIDE SEQUENCE</scope>
</reference>
<dbReference type="OrthoDB" id="2019572at2759"/>
<evidence type="ECO:0000256" key="7">
    <source>
        <dbReference type="ARBA" id="ARBA00022989"/>
    </source>
</evidence>
<protein>
    <submittedName>
        <fullName evidence="11">N-acetyllactosaminide beta-1,6-N-acetylglucosaminyltransferase</fullName>
        <ecNumber evidence="11">2.4.1.150</ecNumber>
    </submittedName>
</protein>
<dbReference type="EC" id="2.4.1.150" evidence="11"/>
<evidence type="ECO:0000256" key="2">
    <source>
        <dbReference type="ARBA" id="ARBA00004922"/>
    </source>
</evidence>
<keyword evidence="4 11" id="KW-0808">Transferase</keyword>
<proteinExistence type="inferred from homology"/>
<keyword evidence="3 11" id="KW-0328">Glycosyltransferase</keyword>
<keyword evidence="12" id="KW-1185">Reference proteome</keyword>
<evidence type="ECO:0000313" key="12">
    <source>
        <dbReference type="Proteomes" id="UP000596742"/>
    </source>
</evidence>
<evidence type="ECO:0000256" key="4">
    <source>
        <dbReference type="ARBA" id="ARBA00022679"/>
    </source>
</evidence>
<keyword evidence="8" id="KW-0472">Membrane</keyword>
<dbReference type="EMBL" id="UYJE01004003">
    <property type="protein sequence ID" value="VDI24096.1"/>
    <property type="molecule type" value="Genomic_DNA"/>
</dbReference>
<dbReference type="Pfam" id="PF02485">
    <property type="entry name" value="Branch"/>
    <property type="match status" value="1"/>
</dbReference>
<accession>A0A8B6DRL3</accession>
<organism evidence="11 12">
    <name type="scientific">Mytilus galloprovincialis</name>
    <name type="common">Mediterranean mussel</name>
    <dbReference type="NCBI Taxonomy" id="29158"/>
    <lineage>
        <taxon>Eukaryota</taxon>
        <taxon>Metazoa</taxon>
        <taxon>Spiralia</taxon>
        <taxon>Lophotrochozoa</taxon>
        <taxon>Mollusca</taxon>
        <taxon>Bivalvia</taxon>
        <taxon>Autobranchia</taxon>
        <taxon>Pteriomorphia</taxon>
        <taxon>Mytilida</taxon>
        <taxon>Mytiloidea</taxon>
        <taxon>Mytilidae</taxon>
        <taxon>Mytilinae</taxon>
        <taxon>Mytilus</taxon>
    </lineage>
</organism>
<evidence type="ECO:0000256" key="1">
    <source>
        <dbReference type="ARBA" id="ARBA00004606"/>
    </source>
</evidence>
<comment type="caution">
    <text evidence="11">The sequence shown here is derived from an EMBL/GenBank/DDBJ whole genome shotgun (WGS) entry which is preliminary data.</text>
</comment>
<keyword evidence="9" id="KW-0325">Glycoprotein</keyword>
<keyword evidence="5" id="KW-0812">Transmembrane</keyword>
<evidence type="ECO:0000256" key="5">
    <source>
        <dbReference type="ARBA" id="ARBA00022692"/>
    </source>
</evidence>
<evidence type="ECO:0000256" key="3">
    <source>
        <dbReference type="ARBA" id="ARBA00022676"/>
    </source>
</evidence>
<comment type="subcellular location">
    <subcellularLocation>
        <location evidence="1">Membrane</location>
        <topology evidence="1">Single-pass type II membrane protein</topology>
    </subcellularLocation>
</comment>
<keyword evidence="6" id="KW-0735">Signal-anchor</keyword>
<dbReference type="AlphaFoldDB" id="A0A8B6DRL3"/>
<gene>
    <name evidence="11" type="ORF">MGAL_10B045265</name>
</gene>
<dbReference type="PANTHER" id="PTHR19297:SF191">
    <property type="entry name" value="PROTEIN XYLOSYLTRANSFERASE"/>
    <property type="match status" value="1"/>
</dbReference>
<evidence type="ECO:0000313" key="11">
    <source>
        <dbReference type="EMBL" id="VDI24096.1"/>
    </source>
</evidence>
<evidence type="ECO:0000256" key="10">
    <source>
        <dbReference type="ARBA" id="ARBA00038150"/>
    </source>
</evidence>
<dbReference type="InterPro" id="IPR003406">
    <property type="entry name" value="Glyco_trans_14"/>
</dbReference>
<dbReference type="PANTHER" id="PTHR19297">
    <property type="entry name" value="GLYCOSYLTRANSFERASE 14 FAMILY MEMBER"/>
    <property type="match status" value="1"/>
</dbReference>
<keyword evidence="7" id="KW-1133">Transmembrane helix</keyword>
<evidence type="ECO:0000256" key="6">
    <source>
        <dbReference type="ARBA" id="ARBA00022968"/>
    </source>
</evidence>
<evidence type="ECO:0000256" key="9">
    <source>
        <dbReference type="ARBA" id="ARBA00023180"/>
    </source>
</evidence>
<dbReference type="GO" id="GO:0008109">
    <property type="term" value="F:N-acetyllactosaminide beta-1,6-N-acetylglucosaminyltransferase activity"/>
    <property type="evidence" value="ECO:0007669"/>
    <property type="project" value="UniProtKB-EC"/>
</dbReference>
<dbReference type="Proteomes" id="UP000596742">
    <property type="component" value="Unassembled WGS sequence"/>
</dbReference>
<evidence type="ECO:0000256" key="8">
    <source>
        <dbReference type="ARBA" id="ARBA00023136"/>
    </source>
</evidence>
<name>A0A8B6DRL3_MYTGA</name>